<evidence type="ECO:0000313" key="1">
    <source>
        <dbReference type="EMBL" id="TCC52113.1"/>
    </source>
</evidence>
<evidence type="ECO:0000313" key="2">
    <source>
        <dbReference type="Proteomes" id="UP000291144"/>
    </source>
</evidence>
<dbReference type="RefSeq" id="WP_131365541.1">
    <property type="nucleotide sequence ID" value="NZ_SJKB01000021.1"/>
</dbReference>
<keyword evidence="2" id="KW-1185">Reference proteome</keyword>
<sequence length="106" mass="11594">MPFNAKKLRVVLPGGDVVGADEPRVLPVALDFGAADIDTLDCFAAAHQVVTDGWCWSDSCMDQFSEPKLLYAVPAEMLPMLREALEAQLVECDRAQEALSRSQVDQ</sequence>
<accession>A0A4R0JX58</accession>
<organism evidence="1 2">
    <name type="scientific">Kribbella pittospori</name>
    <dbReference type="NCBI Taxonomy" id="722689"/>
    <lineage>
        <taxon>Bacteria</taxon>
        <taxon>Bacillati</taxon>
        <taxon>Actinomycetota</taxon>
        <taxon>Actinomycetes</taxon>
        <taxon>Propionibacteriales</taxon>
        <taxon>Kribbellaceae</taxon>
        <taxon>Kribbella</taxon>
    </lineage>
</organism>
<dbReference type="AlphaFoldDB" id="A0A4R0JX58"/>
<comment type="caution">
    <text evidence="1">The sequence shown here is derived from an EMBL/GenBank/DDBJ whole genome shotgun (WGS) entry which is preliminary data.</text>
</comment>
<dbReference type="EMBL" id="SJKB01000021">
    <property type="protein sequence ID" value="TCC52113.1"/>
    <property type="molecule type" value="Genomic_DNA"/>
</dbReference>
<protein>
    <submittedName>
        <fullName evidence="1">Uncharacterized protein</fullName>
    </submittedName>
</protein>
<gene>
    <name evidence="1" type="ORF">E0H73_39935</name>
</gene>
<proteinExistence type="predicted"/>
<reference evidence="1 2" key="1">
    <citation type="submission" date="2019-02" db="EMBL/GenBank/DDBJ databases">
        <title>Kribbella capetownensis sp. nov. and Kribbella speibonae sp. nov., isolated from soil.</title>
        <authorList>
            <person name="Curtis S.M."/>
            <person name="Norton I."/>
            <person name="Everest G.J."/>
            <person name="Meyers P.R."/>
        </authorList>
    </citation>
    <scope>NUCLEOTIDE SEQUENCE [LARGE SCALE GENOMIC DNA]</scope>
    <source>
        <strain evidence="1 2">NRRL B-24813</strain>
    </source>
</reference>
<dbReference type="Proteomes" id="UP000291144">
    <property type="component" value="Unassembled WGS sequence"/>
</dbReference>
<name>A0A4R0JX58_9ACTN</name>